<dbReference type="VEuPathDB" id="VectorBase:BGLAX_051777"/>
<feature type="signal peptide" evidence="5">
    <location>
        <begin position="1"/>
        <end position="18"/>
    </location>
</feature>
<keyword evidence="4" id="KW-0812">Transmembrane</keyword>
<keyword evidence="2" id="KW-1015">Disulfide bond</keyword>
<evidence type="ECO:0000256" key="3">
    <source>
        <dbReference type="PROSITE-ProRule" id="PRU00059"/>
    </source>
</evidence>
<dbReference type="EnsemblMetazoa" id="BGLB016161-RB">
    <property type="protein sequence ID" value="BGLB016161-PB"/>
    <property type="gene ID" value="BGLB016161"/>
</dbReference>
<name>A0A2C9K7G6_BIOGL</name>
<keyword evidence="4" id="KW-1133">Transmembrane helix</keyword>
<comment type="caution">
    <text evidence="3">Lacks conserved residue(s) required for the propagation of feature annotation.</text>
</comment>
<feature type="domain" description="CUB" evidence="6">
    <location>
        <begin position="21"/>
        <end position="138"/>
    </location>
</feature>
<sequence>MELWMLLYFLLVVRDVCAHKCVPSLSSLTATEDSQTLLSPGYPSDYENNQTCKWIITAQDVTKKIQVEIVSLDLAYWFGSNCEDYLEFRDGNTDDSTLIKRTCTEKIQIKTKGPHLMVTFITDQHFTAPGFALQYYQIHDYKSSCDPFAARTLSVGQNPLFLDLPMFSQTLQRELNCDFHIKSETTDDVAISLELLDYSSIRCHDGNFSIYDGKNNQAPLILEWCYSNQPFQHLTSSGQNLFIRFKLLKTESLWYVFRVKVTIKIKSASCSDKSISNLELTSLPTYFAFPLEYKHKSKKVCPLRLWAANMTQSIRLQVVSKHSSCGNKDVTVYNGYDQAFGIIGTLCEKKIYISSSHNMVLHPVSEDTTETVIIKASSVVSTCSVKVETKKAIHDVIQYLPEVANAVTSYPHDLNCTYLLQAESSSDAVEVKLFGRLVHKGSHKCSGDTITFYNGDSISSPIISTWCGVPSQNRKFTSTGPKMLVNIKTDSFESFEGAKVMYYAVPQAGSCKLVTNLEANSSVQYLTSPNEPMYYPINSYCVYELKAPEGHVVVLNVIKSKMEEDCSDNVQVYDGLEKNAANYLGRWCGEDKPSFRSTGQDMLIIFSADEEFNTGGFNASYFSYKESSSQYLTALIVGVVMSVMFLVTVTVIIYIFVIKKRRWVGKV</sequence>
<dbReference type="VEuPathDB" id="VectorBase:BGLB016161"/>
<dbReference type="KEGG" id="bgt:106077011"/>
<feature type="transmembrane region" description="Helical" evidence="4">
    <location>
        <begin position="631"/>
        <end position="657"/>
    </location>
</feature>
<evidence type="ECO:0000256" key="1">
    <source>
        <dbReference type="ARBA" id="ARBA00022737"/>
    </source>
</evidence>
<feature type="chain" id="PRO_5014284927" description="CUB domain-containing protein" evidence="5">
    <location>
        <begin position="19"/>
        <end position="667"/>
    </location>
</feature>
<dbReference type="Proteomes" id="UP000076420">
    <property type="component" value="Unassembled WGS sequence"/>
</dbReference>
<dbReference type="PANTHER" id="PTHR24251:SF30">
    <property type="entry name" value="MEMBRANE FRIZZLED-RELATED PROTEIN"/>
    <property type="match status" value="1"/>
</dbReference>
<dbReference type="SUPFAM" id="SSF49854">
    <property type="entry name" value="Spermadhesin, CUB domain"/>
    <property type="match status" value="4"/>
</dbReference>
<dbReference type="AlphaFoldDB" id="A0A2C9K7G6"/>
<dbReference type="OrthoDB" id="6091020at2759"/>
<dbReference type="RefSeq" id="XP_013093262.2">
    <property type="nucleotide sequence ID" value="XM_013237808.2"/>
</dbReference>
<dbReference type="Gene3D" id="2.60.120.290">
    <property type="entry name" value="Spermadhesin, CUB domain"/>
    <property type="match status" value="4"/>
</dbReference>
<proteinExistence type="predicted"/>
<feature type="domain" description="CUB" evidence="6">
    <location>
        <begin position="511"/>
        <end position="624"/>
    </location>
</feature>
<keyword evidence="4" id="KW-0472">Membrane</keyword>
<evidence type="ECO:0000256" key="5">
    <source>
        <dbReference type="SAM" id="SignalP"/>
    </source>
</evidence>
<evidence type="ECO:0000256" key="2">
    <source>
        <dbReference type="ARBA" id="ARBA00023157"/>
    </source>
</evidence>
<dbReference type="InterPro" id="IPR000859">
    <property type="entry name" value="CUB_dom"/>
</dbReference>
<dbReference type="CDD" id="cd00041">
    <property type="entry name" value="CUB"/>
    <property type="match status" value="3"/>
</dbReference>
<feature type="domain" description="CUB" evidence="6">
    <location>
        <begin position="145"/>
        <end position="264"/>
    </location>
</feature>
<evidence type="ECO:0000313" key="7">
    <source>
        <dbReference type="EnsemblMetazoa" id="BGLB016161-PB"/>
    </source>
</evidence>
<dbReference type="Pfam" id="PF00431">
    <property type="entry name" value="CUB"/>
    <property type="match status" value="4"/>
</dbReference>
<evidence type="ECO:0000259" key="6">
    <source>
        <dbReference type="PROSITE" id="PS01180"/>
    </source>
</evidence>
<dbReference type="EnsemblMetazoa" id="BGLB016161-RA">
    <property type="protein sequence ID" value="BGLB016161-PA"/>
    <property type="gene ID" value="BGLB016161"/>
</dbReference>
<evidence type="ECO:0000256" key="4">
    <source>
        <dbReference type="SAM" id="Phobius"/>
    </source>
</evidence>
<evidence type="ECO:0000313" key="8">
    <source>
        <dbReference type="Proteomes" id="UP000076420"/>
    </source>
</evidence>
<dbReference type="PANTHER" id="PTHR24251">
    <property type="entry name" value="OVOCHYMASE-RELATED"/>
    <property type="match status" value="1"/>
</dbReference>
<protein>
    <recommendedName>
        <fullName evidence="6">CUB domain-containing protein</fullName>
    </recommendedName>
</protein>
<gene>
    <name evidence="7" type="primary">106077011</name>
</gene>
<dbReference type="InterPro" id="IPR035914">
    <property type="entry name" value="Sperma_CUB_dom_sf"/>
</dbReference>
<organism evidence="7 8">
    <name type="scientific">Biomphalaria glabrata</name>
    <name type="common">Bloodfluke planorb</name>
    <name type="synonym">Freshwater snail</name>
    <dbReference type="NCBI Taxonomy" id="6526"/>
    <lineage>
        <taxon>Eukaryota</taxon>
        <taxon>Metazoa</taxon>
        <taxon>Spiralia</taxon>
        <taxon>Lophotrochozoa</taxon>
        <taxon>Mollusca</taxon>
        <taxon>Gastropoda</taxon>
        <taxon>Heterobranchia</taxon>
        <taxon>Euthyneura</taxon>
        <taxon>Panpulmonata</taxon>
        <taxon>Hygrophila</taxon>
        <taxon>Lymnaeoidea</taxon>
        <taxon>Planorbidae</taxon>
        <taxon>Biomphalaria</taxon>
    </lineage>
</organism>
<dbReference type="SMART" id="SM00042">
    <property type="entry name" value="CUB"/>
    <property type="match status" value="3"/>
</dbReference>
<keyword evidence="1" id="KW-0677">Repeat</keyword>
<dbReference type="PROSITE" id="PS01180">
    <property type="entry name" value="CUB"/>
    <property type="match status" value="4"/>
</dbReference>
<dbReference type="RefSeq" id="XP_013093263.2">
    <property type="nucleotide sequence ID" value="XM_013237809.2"/>
</dbReference>
<reference evidence="7" key="1">
    <citation type="submission" date="2020-05" db="UniProtKB">
        <authorList>
            <consortium name="EnsemblMetazoa"/>
        </authorList>
    </citation>
    <scope>IDENTIFICATION</scope>
    <source>
        <strain evidence="7">BB02</strain>
    </source>
</reference>
<dbReference type="STRING" id="6526.A0A2C9K7G6"/>
<feature type="domain" description="CUB" evidence="6">
    <location>
        <begin position="383"/>
        <end position="505"/>
    </location>
</feature>
<keyword evidence="5" id="KW-0732">Signal</keyword>
<accession>A0A2C9K7G6</accession>